<dbReference type="AlphaFoldDB" id="A0A8J5WCS1"/>
<name>A0A8J5WCS1_ZIZPA</name>
<accession>A0A8J5WCS1</accession>
<proteinExistence type="predicted"/>
<gene>
    <name evidence="1" type="ORF">GUJ93_ZPchr0010g10877</name>
</gene>
<sequence length="178" mass="19424">MRCALRTLDLTDTAFVRTKSLSAAVAFLRTTLQRPPRLDLFWRIGGQQLGARRRVVARPRLKTRFLYHRGRSSLRFDKYRAAPGHRPCFASSLAGNLLSFRRTQRSAASGGVGGCRGGRRRLGAGRFREARMSGGAVAAVRRGGSGEGRGAEAAAGRWEVGRGGAEVAAQTLRRDQEN</sequence>
<evidence type="ECO:0000313" key="1">
    <source>
        <dbReference type="EMBL" id="KAG8088448.1"/>
    </source>
</evidence>
<keyword evidence="2" id="KW-1185">Reference proteome</keyword>
<organism evidence="1 2">
    <name type="scientific">Zizania palustris</name>
    <name type="common">Northern wild rice</name>
    <dbReference type="NCBI Taxonomy" id="103762"/>
    <lineage>
        <taxon>Eukaryota</taxon>
        <taxon>Viridiplantae</taxon>
        <taxon>Streptophyta</taxon>
        <taxon>Embryophyta</taxon>
        <taxon>Tracheophyta</taxon>
        <taxon>Spermatophyta</taxon>
        <taxon>Magnoliopsida</taxon>
        <taxon>Liliopsida</taxon>
        <taxon>Poales</taxon>
        <taxon>Poaceae</taxon>
        <taxon>BOP clade</taxon>
        <taxon>Oryzoideae</taxon>
        <taxon>Oryzeae</taxon>
        <taxon>Zizaniinae</taxon>
        <taxon>Zizania</taxon>
    </lineage>
</organism>
<evidence type="ECO:0000313" key="2">
    <source>
        <dbReference type="Proteomes" id="UP000729402"/>
    </source>
</evidence>
<reference evidence="1" key="2">
    <citation type="submission" date="2021-02" db="EMBL/GenBank/DDBJ databases">
        <authorList>
            <person name="Kimball J.A."/>
            <person name="Haas M.W."/>
            <person name="Macchietto M."/>
            <person name="Kono T."/>
            <person name="Duquette J."/>
            <person name="Shao M."/>
        </authorList>
    </citation>
    <scope>NUCLEOTIDE SEQUENCE</scope>
    <source>
        <tissue evidence="1">Fresh leaf tissue</tissue>
    </source>
</reference>
<dbReference type="Proteomes" id="UP000729402">
    <property type="component" value="Unassembled WGS sequence"/>
</dbReference>
<reference evidence="1" key="1">
    <citation type="journal article" date="2021" name="bioRxiv">
        <title>Whole Genome Assembly and Annotation of Northern Wild Rice, Zizania palustris L., Supports a Whole Genome Duplication in the Zizania Genus.</title>
        <authorList>
            <person name="Haas M."/>
            <person name="Kono T."/>
            <person name="Macchietto M."/>
            <person name="Millas R."/>
            <person name="McGilp L."/>
            <person name="Shao M."/>
            <person name="Duquette J."/>
            <person name="Hirsch C.N."/>
            <person name="Kimball J."/>
        </authorList>
    </citation>
    <scope>NUCLEOTIDE SEQUENCE</scope>
    <source>
        <tissue evidence="1">Fresh leaf tissue</tissue>
    </source>
</reference>
<dbReference type="EMBL" id="JAAALK010000082">
    <property type="protein sequence ID" value="KAG8088448.1"/>
    <property type="molecule type" value="Genomic_DNA"/>
</dbReference>
<comment type="caution">
    <text evidence="1">The sequence shown here is derived from an EMBL/GenBank/DDBJ whole genome shotgun (WGS) entry which is preliminary data.</text>
</comment>
<protein>
    <submittedName>
        <fullName evidence="1">Uncharacterized protein</fullName>
    </submittedName>
</protein>